<evidence type="ECO:0000313" key="2">
    <source>
        <dbReference type="Proteomes" id="UP001207582"/>
    </source>
</evidence>
<proteinExistence type="predicted"/>
<gene>
    <name evidence="1" type="ORF">OM960_18745</name>
</gene>
<reference evidence="1 2" key="1">
    <citation type="submission" date="2022-10" db="EMBL/GenBank/DDBJ databases">
        <title>Defluviimonas sp. CAU 1641 isolated from mud.</title>
        <authorList>
            <person name="Kim W."/>
        </authorList>
    </citation>
    <scope>NUCLEOTIDE SEQUENCE [LARGE SCALE GENOMIC DNA]</scope>
    <source>
        <strain evidence="1 2">CAU 1641</strain>
    </source>
</reference>
<keyword evidence="2" id="KW-1185">Reference proteome</keyword>
<comment type="caution">
    <text evidence="1">The sequence shown here is derived from an EMBL/GenBank/DDBJ whole genome shotgun (WGS) entry which is preliminary data.</text>
</comment>
<evidence type="ECO:0008006" key="3">
    <source>
        <dbReference type="Google" id="ProtNLM"/>
    </source>
</evidence>
<name>A0ABT3J7D1_9RHOB</name>
<dbReference type="EMBL" id="JAPDOG010000021">
    <property type="protein sequence ID" value="MCW3783582.1"/>
    <property type="molecule type" value="Genomic_DNA"/>
</dbReference>
<accession>A0ABT3J7D1</accession>
<dbReference type="RefSeq" id="WP_264773026.1">
    <property type="nucleotide sequence ID" value="NZ_JAPDOG010000021.1"/>
</dbReference>
<evidence type="ECO:0000313" key="1">
    <source>
        <dbReference type="EMBL" id="MCW3783582.1"/>
    </source>
</evidence>
<sequence length="128" mass="14177">MNYPEYLRQEAKGRRHIDPLAAKVMDGAAAEIERMLGLLPGTGLNREQQAQLTDLVSLAMVGVALLKNRHDPAPVEAHPAIAAFWPLAGSEIERRREAGRQEAMRRWNPDLWNDEMMARAAASPDPAA</sequence>
<dbReference type="Proteomes" id="UP001207582">
    <property type="component" value="Unassembled WGS sequence"/>
</dbReference>
<organism evidence="1 2">
    <name type="scientific">Defluviimonas salinarum</name>
    <dbReference type="NCBI Taxonomy" id="2992147"/>
    <lineage>
        <taxon>Bacteria</taxon>
        <taxon>Pseudomonadati</taxon>
        <taxon>Pseudomonadota</taxon>
        <taxon>Alphaproteobacteria</taxon>
        <taxon>Rhodobacterales</taxon>
        <taxon>Paracoccaceae</taxon>
        <taxon>Albidovulum</taxon>
    </lineage>
</organism>
<protein>
    <recommendedName>
        <fullName evidence="3">Phosphoribosyl-ATP pyrophosphohydrolase</fullName>
    </recommendedName>
</protein>